<evidence type="ECO:0000313" key="2">
    <source>
        <dbReference type="Proteomes" id="UP000615446"/>
    </source>
</evidence>
<dbReference type="Proteomes" id="UP000615446">
    <property type="component" value="Unassembled WGS sequence"/>
</dbReference>
<accession>A0A8H3M0N3</accession>
<sequence>MSSKSRSRTCNTPYVQRINLNNNNGSKKRLPKLCHNCIETDDSIDLFSKKVNRIEEIVDNFKNRLKKKPIKHSIFNAKFTLNNVPCELEYDLSNFTLENLQKLVNFTSNNNISLK</sequence>
<comment type="caution">
    <text evidence="1">The sequence shown here is derived from an EMBL/GenBank/DDBJ whole genome shotgun (WGS) entry which is preliminary data.</text>
</comment>
<evidence type="ECO:0000313" key="1">
    <source>
        <dbReference type="EMBL" id="GES95475.1"/>
    </source>
</evidence>
<dbReference type="OrthoDB" id="2383906at2759"/>
<protein>
    <submittedName>
        <fullName evidence="1">Uncharacterized protein</fullName>
    </submittedName>
</protein>
<proteinExistence type="predicted"/>
<gene>
    <name evidence="1" type="ORF">RCL2_002214200</name>
</gene>
<dbReference type="EMBL" id="BLAL01000242">
    <property type="protein sequence ID" value="GES95475.1"/>
    <property type="molecule type" value="Genomic_DNA"/>
</dbReference>
<reference evidence="1" key="1">
    <citation type="submission" date="2019-10" db="EMBL/GenBank/DDBJ databases">
        <title>Conservation and host-specific expression of non-tandemly repeated heterogenous ribosome RNA gene in arbuscular mycorrhizal fungi.</title>
        <authorList>
            <person name="Maeda T."/>
            <person name="Kobayashi Y."/>
            <person name="Nakagawa T."/>
            <person name="Ezawa T."/>
            <person name="Yamaguchi K."/>
            <person name="Bino T."/>
            <person name="Nishimoto Y."/>
            <person name="Shigenobu S."/>
            <person name="Kawaguchi M."/>
        </authorList>
    </citation>
    <scope>NUCLEOTIDE SEQUENCE</scope>
    <source>
        <strain evidence="1">HR1</strain>
    </source>
</reference>
<organism evidence="1 2">
    <name type="scientific">Rhizophagus clarus</name>
    <dbReference type="NCBI Taxonomy" id="94130"/>
    <lineage>
        <taxon>Eukaryota</taxon>
        <taxon>Fungi</taxon>
        <taxon>Fungi incertae sedis</taxon>
        <taxon>Mucoromycota</taxon>
        <taxon>Glomeromycotina</taxon>
        <taxon>Glomeromycetes</taxon>
        <taxon>Glomerales</taxon>
        <taxon>Glomeraceae</taxon>
        <taxon>Rhizophagus</taxon>
    </lineage>
</organism>
<dbReference type="AlphaFoldDB" id="A0A8H3M0N3"/>
<name>A0A8H3M0N3_9GLOM</name>